<dbReference type="Pfam" id="PF12625">
    <property type="entry name" value="Arabinose_bd"/>
    <property type="match status" value="1"/>
</dbReference>
<protein>
    <submittedName>
        <fullName evidence="5">AraC family transcriptional regulator</fullName>
    </submittedName>
</protein>
<evidence type="ECO:0000256" key="1">
    <source>
        <dbReference type="ARBA" id="ARBA00023015"/>
    </source>
</evidence>
<dbReference type="PROSITE" id="PS01124">
    <property type="entry name" value="HTH_ARAC_FAMILY_2"/>
    <property type="match status" value="1"/>
</dbReference>
<dbReference type="Gene3D" id="1.10.10.60">
    <property type="entry name" value="Homeodomain-like"/>
    <property type="match status" value="1"/>
</dbReference>
<organism evidence="5 6">
    <name type="scientific">Marinobacter adhaerens</name>
    <dbReference type="NCBI Taxonomy" id="1033846"/>
    <lineage>
        <taxon>Bacteria</taxon>
        <taxon>Pseudomonadati</taxon>
        <taxon>Pseudomonadota</taxon>
        <taxon>Gammaproteobacteria</taxon>
        <taxon>Pseudomonadales</taxon>
        <taxon>Marinobacteraceae</taxon>
        <taxon>Marinobacter</taxon>
    </lineage>
</organism>
<dbReference type="AlphaFoldDB" id="A0A851HTZ1"/>
<evidence type="ECO:0000313" key="6">
    <source>
        <dbReference type="Proteomes" id="UP000536442"/>
    </source>
</evidence>
<evidence type="ECO:0000256" key="2">
    <source>
        <dbReference type="ARBA" id="ARBA00023125"/>
    </source>
</evidence>
<dbReference type="InterPro" id="IPR018060">
    <property type="entry name" value="HTH_AraC"/>
</dbReference>
<dbReference type="PANTHER" id="PTHR47894:SF1">
    <property type="entry name" value="HTH-TYPE TRANSCRIPTIONAL REGULATOR VQSM"/>
    <property type="match status" value="1"/>
</dbReference>
<dbReference type="InterPro" id="IPR009057">
    <property type="entry name" value="Homeodomain-like_sf"/>
</dbReference>
<dbReference type="InterPro" id="IPR032687">
    <property type="entry name" value="AraC-type_N"/>
</dbReference>
<proteinExistence type="predicted"/>
<dbReference type="EMBL" id="JABEVQ010000007">
    <property type="protein sequence ID" value="NWN92507.1"/>
    <property type="molecule type" value="Genomic_DNA"/>
</dbReference>
<keyword evidence="3" id="KW-0804">Transcription</keyword>
<dbReference type="SUPFAM" id="SSF46689">
    <property type="entry name" value="Homeodomain-like"/>
    <property type="match status" value="1"/>
</dbReference>
<dbReference type="Proteomes" id="UP000536442">
    <property type="component" value="Unassembled WGS sequence"/>
</dbReference>
<evidence type="ECO:0000313" key="5">
    <source>
        <dbReference type="EMBL" id="NWN92507.1"/>
    </source>
</evidence>
<dbReference type="GO" id="GO:0000976">
    <property type="term" value="F:transcription cis-regulatory region binding"/>
    <property type="evidence" value="ECO:0007669"/>
    <property type="project" value="TreeGrafter"/>
</dbReference>
<keyword evidence="6" id="KW-1185">Reference proteome</keyword>
<dbReference type="SMART" id="SM00342">
    <property type="entry name" value="HTH_ARAC"/>
    <property type="match status" value="1"/>
</dbReference>
<sequence>MTLEATVSMGWVSTVVDAAQRLGVDPQSLLMTAGIPFEALSWERWPIDYITRLWHSAEQCTGDSGLGLKAGTGVRPASIDIVSFALQSAATLREAVSLVQRYQRLISDGGRFQMLPGNRGTWLVYHPRQGRLAFSPHQLEAVLSAVVTFSGWLSGDSLSVLRVQFSHSRLGHAAGYQRVFNCPVEFEQAFSGLLIANKDLDEPLPNVDARLAKVHEQYSQDRLAALDGERVSVQGLRRWLWTQLSQSLPRRVDAARALGVSQRTLARRLQAEGQTFNSLLDDVRREWALQAVAKGEQSLADIAQALGYAEASTFYRAFHRWTGMPPARWRKQSAGR</sequence>
<comment type="caution">
    <text evidence="5">The sequence shown here is derived from an EMBL/GenBank/DDBJ whole genome shotgun (WGS) entry which is preliminary data.</text>
</comment>
<keyword evidence="2" id="KW-0238">DNA-binding</keyword>
<dbReference type="PANTHER" id="PTHR47894">
    <property type="entry name" value="HTH-TYPE TRANSCRIPTIONAL REGULATOR GADX"/>
    <property type="match status" value="1"/>
</dbReference>
<dbReference type="Pfam" id="PF12833">
    <property type="entry name" value="HTH_18"/>
    <property type="match status" value="1"/>
</dbReference>
<dbReference type="GO" id="GO:0005829">
    <property type="term" value="C:cytosol"/>
    <property type="evidence" value="ECO:0007669"/>
    <property type="project" value="TreeGrafter"/>
</dbReference>
<reference evidence="5 6" key="1">
    <citation type="submission" date="2020-03" db="EMBL/GenBank/DDBJ databases">
        <title>Metagenomic, metatranscriptomic, and metabolomic analyses revealed the key microbes and metabolic features during the fermentation of ganjang, Korean traditional soy sauce.</title>
        <authorList>
            <person name="Chun B.H."/>
            <person name="Jeon C.O."/>
        </authorList>
    </citation>
    <scope>NUCLEOTIDE SEQUENCE [LARGE SCALE GENOMIC DNA]</scope>
    <source>
        <strain evidence="5 6">KG14</strain>
    </source>
</reference>
<dbReference type="GO" id="GO:0003700">
    <property type="term" value="F:DNA-binding transcription factor activity"/>
    <property type="evidence" value="ECO:0007669"/>
    <property type="project" value="InterPro"/>
</dbReference>
<gene>
    <name evidence="5" type="ORF">HLV39_13510</name>
</gene>
<feature type="domain" description="HTH araC/xylS-type" evidence="4">
    <location>
        <begin position="234"/>
        <end position="332"/>
    </location>
</feature>
<keyword evidence="1" id="KW-0805">Transcription regulation</keyword>
<name>A0A851HTZ1_9GAMM</name>
<evidence type="ECO:0000259" key="4">
    <source>
        <dbReference type="PROSITE" id="PS01124"/>
    </source>
</evidence>
<accession>A0A851HTZ1</accession>
<evidence type="ECO:0000256" key="3">
    <source>
        <dbReference type="ARBA" id="ARBA00023163"/>
    </source>
</evidence>